<feature type="non-terminal residue" evidence="1">
    <location>
        <position position="53"/>
    </location>
</feature>
<evidence type="ECO:0000313" key="2">
    <source>
        <dbReference type="Proteomes" id="UP000499080"/>
    </source>
</evidence>
<name>A0A4Y2AFS1_ARAVE</name>
<organism evidence="1 2">
    <name type="scientific">Araneus ventricosus</name>
    <name type="common">Orbweaver spider</name>
    <name type="synonym">Epeira ventricosa</name>
    <dbReference type="NCBI Taxonomy" id="182803"/>
    <lineage>
        <taxon>Eukaryota</taxon>
        <taxon>Metazoa</taxon>
        <taxon>Ecdysozoa</taxon>
        <taxon>Arthropoda</taxon>
        <taxon>Chelicerata</taxon>
        <taxon>Arachnida</taxon>
        <taxon>Araneae</taxon>
        <taxon>Araneomorphae</taxon>
        <taxon>Entelegynae</taxon>
        <taxon>Araneoidea</taxon>
        <taxon>Araneidae</taxon>
        <taxon>Araneus</taxon>
    </lineage>
</organism>
<keyword evidence="2" id="KW-1185">Reference proteome</keyword>
<accession>A0A4Y2AFS1</accession>
<protein>
    <submittedName>
        <fullName evidence="1">Uncharacterized protein</fullName>
    </submittedName>
</protein>
<comment type="caution">
    <text evidence="1">The sequence shown here is derived from an EMBL/GenBank/DDBJ whole genome shotgun (WGS) entry which is preliminary data.</text>
</comment>
<sequence>MMMIGSSVDYVRSGGKRNVPVTKALEHLYATTAKFSRVRDLGLTSCVLLPATS</sequence>
<dbReference type="Proteomes" id="UP000499080">
    <property type="component" value="Unassembled WGS sequence"/>
</dbReference>
<evidence type="ECO:0000313" key="1">
    <source>
        <dbReference type="EMBL" id="GBL78711.1"/>
    </source>
</evidence>
<gene>
    <name evidence="1" type="ORF">AVEN_227630_1</name>
</gene>
<proteinExistence type="predicted"/>
<reference evidence="1 2" key="1">
    <citation type="journal article" date="2019" name="Sci. Rep.">
        <title>Orb-weaving spider Araneus ventricosus genome elucidates the spidroin gene catalogue.</title>
        <authorList>
            <person name="Kono N."/>
            <person name="Nakamura H."/>
            <person name="Ohtoshi R."/>
            <person name="Moran D.A.P."/>
            <person name="Shinohara A."/>
            <person name="Yoshida Y."/>
            <person name="Fujiwara M."/>
            <person name="Mori M."/>
            <person name="Tomita M."/>
            <person name="Arakawa K."/>
        </authorList>
    </citation>
    <scope>NUCLEOTIDE SEQUENCE [LARGE SCALE GENOMIC DNA]</scope>
</reference>
<dbReference type="EMBL" id="BGPR01080432">
    <property type="protein sequence ID" value="GBL78711.1"/>
    <property type="molecule type" value="Genomic_DNA"/>
</dbReference>
<dbReference type="AlphaFoldDB" id="A0A4Y2AFS1"/>